<proteinExistence type="predicted"/>
<dbReference type="Proteomes" id="UP000677228">
    <property type="component" value="Unassembled WGS sequence"/>
</dbReference>
<dbReference type="SUPFAM" id="SSF48317">
    <property type="entry name" value="Acid phosphatase/Vanadium-dependent haloperoxidase"/>
    <property type="match status" value="1"/>
</dbReference>
<dbReference type="AlphaFoldDB" id="A0A815R5Z3"/>
<evidence type="ECO:0000313" key="5">
    <source>
        <dbReference type="EMBL" id="CAF3992848.1"/>
    </source>
</evidence>
<dbReference type="EMBL" id="CAJOBA010034823">
    <property type="protein sequence ID" value="CAF3992848.1"/>
    <property type="molecule type" value="Genomic_DNA"/>
</dbReference>
<evidence type="ECO:0000259" key="2">
    <source>
        <dbReference type="Pfam" id="PF17897"/>
    </source>
</evidence>
<dbReference type="EMBL" id="CAJNOK010013295">
    <property type="protein sequence ID" value="CAF1181624.1"/>
    <property type="molecule type" value="Genomic_DNA"/>
</dbReference>
<name>A0A815R5Z3_9BILA</name>
<evidence type="ECO:0000313" key="6">
    <source>
        <dbReference type="EMBL" id="CAF4340012.1"/>
    </source>
</evidence>
<dbReference type="Gene3D" id="1.10.606.10">
    <property type="entry name" value="Vanadium-containing Chloroperoxidase, domain 2"/>
    <property type="match status" value="1"/>
</dbReference>
<dbReference type="InterPro" id="IPR041067">
    <property type="entry name" value="VCPO_N"/>
</dbReference>
<keyword evidence="1" id="KW-0732">Signal</keyword>
<dbReference type="Gene3D" id="1.20.144.10">
    <property type="entry name" value="Phosphatidic acid phosphatase type 2/haloperoxidase"/>
    <property type="match status" value="1"/>
</dbReference>
<evidence type="ECO:0000313" key="3">
    <source>
        <dbReference type="EMBL" id="CAF1181624.1"/>
    </source>
</evidence>
<keyword evidence="7" id="KW-1185">Reference proteome</keyword>
<protein>
    <recommendedName>
        <fullName evidence="2">Vanadium chloroperoxidase N-terminal domain-containing protein</fullName>
    </recommendedName>
</protein>
<gene>
    <name evidence="4" type="ORF">GPM918_LOCUS35529</name>
    <name evidence="3" type="ORF">OVA965_LOCUS23090</name>
    <name evidence="6" type="ORF">SRO942_LOCUS36248</name>
    <name evidence="5" type="ORF">TMI583_LOCUS23807</name>
</gene>
<feature type="signal peptide" evidence="1">
    <location>
        <begin position="1"/>
        <end position="20"/>
    </location>
</feature>
<feature type="chain" id="PRO_5035607274" description="Vanadium chloroperoxidase N-terminal domain-containing protein" evidence="1">
    <location>
        <begin position="21"/>
        <end position="464"/>
    </location>
</feature>
<dbReference type="Proteomes" id="UP000663829">
    <property type="component" value="Unassembled WGS sequence"/>
</dbReference>
<dbReference type="Proteomes" id="UP000682733">
    <property type="component" value="Unassembled WGS sequence"/>
</dbReference>
<dbReference type="Pfam" id="PF17897">
    <property type="entry name" value="VCPO_N"/>
    <property type="match status" value="1"/>
</dbReference>
<accession>A0A815R5Z3</accession>
<dbReference type="EMBL" id="CAJOBC010086109">
    <property type="protein sequence ID" value="CAF4340012.1"/>
    <property type="molecule type" value="Genomic_DNA"/>
</dbReference>
<dbReference type="OrthoDB" id="9997027at2759"/>
<dbReference type="EMBL" id="CAJNOQ010020639">
    <property type="protein sequence ID" value="CAF1472879.1"/>
    <property type="molecule type" value="Genomic_DNA"/>
</dbReference>
<dbReference type="CDD" id="cd03398">
    <property type="entry name" value="PAP2_haloperoxidase"/>
    <property type="match status" value="1"/>
</dbReference>
<comment type="caution">
    <text evidence="4">The sequence shown here is derived from an EMBL/GenBank/DDBJ whole genome shotgun (WGS) entry which is preliminary data.</text>
</comment>
<dbReference type="PANTHER" id="PTHR34599:SF1">
    <property type="entry name" value="PHOSPHATIDIC ACID PHOSPHATASE TYPE 2_HALOPEROXIDASE DOMAIN-CONTAINING PROTEIN"/>
    <property type="match status" value="1"/>
</dbReference>
<organism evidence="4 7">
    <name type="scientific">Didymodactylos carnosus</name>
    <dbReference type="NCBI Taxonomy" id="1234261"/>
    <lineage>
        <taxon>Eukaryota</taxon>
        <taxon>Metazoa</taxon>
        <taxon>Spiralia</taxon>
        <taxon>Gnathifera</taxon>
        <taxon>Rotifera</taxon>
        <taxon>Eurotatoria</taxon>
        <taxon>Bdelloidea</taxon>
        <taxon>Philodinida</taxon>
        <taxon>Philodinidae</taxon>
        <taxon>Didymodactylos</taxon>
    </lineage>
</organism>
<evidence type="ECO:0000256" key="1">
    <source>
        <dbReference type="SAM" id="SignalP"/>
    </source>
</evidence>
<dbReference type="InterPro" id="IPR052559">
    <property type="entry name" value="V-haloperoxidase"/>
</dbReference>
<dbReference type="InterPro" id="IPR036938">
    <property type="entry name" value="PAP2/HPO_sf"/>
</dbReference>
<sequence length="464" mass="51987">MNKQTLVFVLYCYLIGNHWCVQDAVLQWNAVMLQVSANDLDPTIVSLPDQKSSTQASRAFAIVHAAIHDAVNTFSKKFQPYLSYESSRGIKTNKQLQQAVEAAIGQAANDTLCQLYPKQKYLITFALQSFLQGIPAGRAKRNGIKVGRKIAKKILISRENDGSNQTITYTPINAVGYHQEDPLHPNQNFSVPYWGKVRPFVLKNGAQFRASAIVGTTIQSRLAYLKTSTFLSNYNEVKAIGSKTSSTRTADQTEIGIFWGYDEQPKIGSSPKLFNQATRAIAMTKGNTLIENARLFALINIALADASIACWDSKYYYSFWRPIIGIRNANKIGSKKLVEDPNWEPLGSAVDFGNATQFTPPFPTYTSSHAALGGATFQILRRFYGTDDIAFQFQSDEYDGETINDKGKTRPVRIRQYKSLTQAEKEVFHSRIYIGVHWRLDQEQGQKQGTQLANYAFDKILLPS</sequence>
<reference evidence="4" key="1">
    <citation type="submission" date="2021-02" db="EMBL/GenBank/DDBJ databases">
        <authorList>
            <person name="Nowell W R."/>
        </authorList>
    </citation>
    <scope>NUCLEOTIDE SEQUENCE</scope>
</reference>
<dbReference type="Proteomes" id="UP000681722">
    <property type="component" value="Unassembled WGS sequence"/>
</dbReference>
<feature type="domain" description="Vanadium chloroperoxidase N-terminal" evidence="2">
    <location>
        <begin position="24"/>
        <end position="186"/>
    </location>
</feature>
<evidence type="ECO:0000313" key="7">
    <source>
        <dbReference type="Proteomes" id="UP000663829"/>
    </source>
</evidence>
<dbReference type="PANTHER" id="PTHR34599">
    <property type="entry name" value="PEROXIDASE-RELATED"/>
    <property type="match status" value="1"/>
</dbReference>
<dbReference type="InterPro" id="IPR016119">
    <property type="entry name" value="Br/Cl_peroxidase_C"/>
</dbReference>
<dbReference type="GO" id="GO:0004601">
    <property type="term" value="F:peroxidase activity"/>
    <property type="evidence" value="ECO:0007669"/>
    <property type="project" value="InterPro"/>
</dbReference>
<evidence type="ECO:0000313" key="4">
    <source>
        <dbReference type="EMBL" id="CAF1472879.1"/>
    </source>
</evidence>